<feature type="compositionally biased region" description="Polar residues" evidence="1">
    <location>
        <begin position="86"/>
        <end position="98"/>
    </location>
</feature>
<protein>
    <submittedName>
        <fullName evidence="2">Uncharacterized protein</fullName>
    </submittedName>
</protein>
<feature type="region of interest" description="Disordered" evidence="1">
    <location>
        <begin position="60"/>
        <end position="115"/>
    </location>
</feature>
<reference evidence="2" key="1">
    <citation type="journal article" date="2020" name="Stud. Mycol.">
        <title>101 Dothideomycetes genomes: a test case for predicting lifestyles and emergence of pathogens.</title>
        <authorList>
            <person name="Haridas S."/>
            <person name="Albert R."/>
            <person name="Binder M."/>
            <person name="Bloem J."/>
            <person name="Labutti K."/>
            <person name="Salamov A."/>
            <person name="Andreopoulos B."/>
            <person name="Baker S."/>
            <person name="Barry K."/>
            <person name="Bills G."/>
            <person name="Bluhm B."/>
            <person name="Cannon C."/>
            <person name="Castanera R."/>
            <person name="Culley D."/>
            <person name="Daum C."/>
            <person name="Ezra D."/>
            <person name="Gonzalez J."/>
            <person name="Henrissat B."/>
            <person name="Kuo A."/>
            <person name="Liang C."/>
            <person name="Lipzen A."/>
            <person name="Lutzoni F."/>
            <person name="Magnuson J."/>
            <person name="Mondo S."/>
            <person name="Nolan M."/>
            <person name="Ohm R."/>
            <person name="Pangilinan J."/>
            <person name="Park H.-J."/>
            <person name="Ramirez L."/>
            <person name="Alfaro M."/>
            <person name="Sun H."/>
            <person name="Tritt A."/>
            <person name="Yoshinaga Y."/>
            <person name="Zwiers L.-H."/>
            <person name="Turgeon B."/>
            <person name="Goodwin S."/>
            <person name="Spatafora J."/>
            <person name="Crous P."/>
            <person name="Grigoriev I."/>
        </authorList>
    </citation>
    <scope>NUCLEOTIDE SEQUENCE</scope>
    <source>
        <strain evidence="2">CBS 122368</strain>
    </source>
</reference>
<evidence type="ECO:0000313" key="2">
    <source>
        <dbReference type="EMBL" id="KAF2253494.1"/>
    </source>
</evidence>
<accession>A0A6A6ISL2</accession>
<dbReference type="GeneID" id="54588601"/>
<sequence length="115" mass="12412">MSGARFIKYTNLAGKQVPIYVASEVQHAGYKRLLDSIDPNTLNQTVAKVESAVENNRLFTASQASRTSSITITSMPHPSNEDPNEHSTVVAQDTQGTQVAKGHVTTDASKQQAAR</sequence>
<organism evidence="2 3">
    <name type="scientific">Trematosphaeria pertusa</name>
    <dbReference type="NCBI Taxonomy" id="390896"/>
    <lineage>
        <taxon>Eukaryota</taxon>
        <taxon>Fungi</taxon>
        <taxon>Dikarya</taxon>
        <taxon>Ascomycota</taxon>
        <taxon>Pezizomycotina</taxon>
        <taxon>Dothideomycetes</taxon>
        <taxon>Pleosporomycetidae</taxon>
        <taxon>Pleosporales</taxon>
        <taxon>Massarineae</taxon>
        <taxon>Trematosphaeriaceae</taxon>
        <taxon>Trematosphaeria</taxon>
    </lineage>
</organism>
<evidence type="ECO:0000313" key="3">
    <source>
        <dbReference type="Proteomes" id="UP000800094"/>
    </source>
</evidence>
<evidence type="ECO:0000256" key="1">
    <source>
        <dbReference type="SAM" id="MobiDB-lite"/>
    </source>
</evidence>
<feature type="compositionally biased region" description="Polar residues" evidence="1">
    <location>
        <begin position="60"/>
        <end position="77"/>
    </location>
</feature>
<dbReference type="OrthoDB" id="3784779at2759"/>
<proteinExistence type="predicted"/>
<dbReference type="AlphaFoldDB" id="A0A6A6ISL2"/>
<dbReference type="RefSeq" id="XP_033688498.1">
    <property type="nucleotide sequence ID" value="XM_033835271.1"/>
</dbReference>
<keyword evidence="3" id="KW-1185">Reference proteome</keyword>
<gene>
    <name evidence="2" type="ORF">BU26DRAFT_601611</name>
</gene>
<name>A0A6A6ISL2_9PLEO</name>
<dbReference type="Proteomes" id="UP000800094">
    <property type="component" value="Unassembled WGS sequence"/>
</dbReference>
<feature type="compositionally biased region" description="Polar residues" evidence="1">
    <location>
        <begin position="106"/>
        <end position="115"/>
    </location>
</feature>
<dbReference type="EMBL" id="ML987191">
    <property type="protein sequence ID" value="KAF2253494.1"/>
    <property type="molecule type" value="Genomic_DNA"/>
</dbReference>